<name>A0A1M6F3I1_9FIRM</name>
<dbReference type="PANTHER" id="PTHR30012:SF0">
    <property type="entry name" value="TYPE II SECRETION SYSTEM PROTEIN F-RELATED"/>
    <property type="match status" value="1"/>
</dbReference>
<evidence type="ECO:0000256" key="10">
    <source>
        <dbReference type="SAM" id="Phobius"/>
    </source>
</evidence>
<evidence type="ECO:0000256" key="6">
    <source>
        <dbReference type="ARBA" id="ARBA00022692"/>
    </source>
</evidence>
<dbReference type="PRINTS" id="PR00812">
    <property type="entry name" value="BCTERIALGSPF"/>
</dbReference>
<keyword evidence="3 9" id="KW-0813">Transport</keyword>
<organism evidence="12 13">
    <name type="scientific">Lutispora thermophila DSM 19022</name>
    <dbReference type="NCBI Taxonomy" id="1122184"/>
    <lineage>
        <taxon>Bacteria</taxon>
        <taxon>Bacillati</taxon>
        <taxon>Bacillota</taxon>
        <taxon>Clostridia</taxon>
        <taxon>Lutisporales</taxon>
        <taxon>Lutisporaceae</taxon>
        <taxon>Lutispora</taxon>
    </lineage>
</organism>
<accession>A0A1M6F3I1</accession>
<dbReference type="Proteomes" id="UP000184442">
    <property type="component" value="Unassembled WGS sequence"/>
</dbReference>
<dbReference type="AlphaFoldDB" id="A0A1M6F3I1"/>
<dbReference type="PROSITE" id="PS00874">
    <property type="entry name" value="T2SP_F"/>
    <property type="match status" value="1"/>
</dbReference>
<dbReference type="InterPro" id="IPR018076">
    <property type="entry name" value="T2SS_GspF_dom"/>
</dbReference>
<evidence type="ECO:0000259" key="11">
    <source>
        <dbReference type="Pfam" id="PF00482"/>
    </source>
</evidence>
<comment type="subcellular location">
    <subcellularLocation>
        <location evidence="1">Cell inner membrane</location>
        <topology evidence="1">Multi-pass membrane protein</topology>
    </subcellularLocation>
    <subcellularLocation>
        <location evidence="9">Cell membrane</location>
        <topology evidence="9">Multi-pass membrane protein</topology>
    </subcellularLocation>
</comment>
<keyword evidence="7 10" id="KW-1133">Transmembrane helix</keyword>
<dbReference type="GO" id="GO:0009306">
    <property type="term" value="P:protein secretion"/>
    <property type="evidence" value="ECO:0007669"/>
    <property type="project" value="InterPro"/>
</dbReference>
<dbReference type="PANTHER" id="PTHR30012">
    <property type="entry name" value="GENERAL SECRETION PATHWAY PROTEIN"/>
    <property type="match status" value="1"/>
</dbReference>
<evidence type="ECO:0000256" key="9">
    <source>
        <dbReference type="RuleBase" id="RU003923"/>
    </source>
</evidence>
<evidence type="ECO:0000256" key="3">
    <source>
        <dbReference type="ARBA" id="ARBA00022448"/>
    </source>
</evidence>
<gene>
    <name evidence="12" type="ORF">SAMN02745176_01798</name>
</gene>
<evidence type="ECO:0000256" key="2">
    <source>
        <dbReference type="ARBA" id="ARBA00005745"/>
    </source>
</evidence>
<dbReference type="InterPro" id="IPR042094">
    <property type="entry name" value="T2SS_GspF_sf"/>
</dbReference>
<evidence type="ECO:0000256" key="7">
    <source>
        <dbReference type="ARBA" id="ARBA00022989"/>
    </source>
</evidence>
<proteinExistence type="inferred from homology"/>
<protein>
    <submittedName>
        <fullName evidence="12">Type IV pilus assembly protein PilC</fullName>
    </submittedName>
</protein>
<dbReference type="Gene3D" id="1.20.81.30">
    <property type="entry name" value="Type II secretion system (T2SS), domain F"/>
    <property type="match status" value="2"/>
</dbReference>
<evidence type="ECO:0000256" key="5">
    <source>
        <dbReference type="ARBA" id="ARBA00022519"/>
    </source>
</evidence>
<dbReference type="InterPro" id="IPR003004">
    <property type="entry name" value="GspF/PilC"/>
</dbReference>
<dbReference type="STRING" id="1122184.SAMN02745176_01798"/>
<evidence type="ECO:0000256" key="8">
    <source>
        <dbReference type="ARBA" id="ARBA00023136"/>
    </source>
</evidence>
<evidence type="ECO:0000313" key="12">
    <source>
        <dbReference type="EMBL" id="SHI92235.1"/>
    </source>
</evidence>
<keyword evidence="6 9" id="KW-0812">Transmembrane</keyword>
<evidence type="ECO:0000313" key="13">
    <source>
        <dbReference type="Proteomes" id="UP000184442"/>
    </source>
</evidence>
<dbReference type="RefSeq" id="WP_073025878.1">
    <property type="nucleotide sequence ID" value="NZ_FQZS01000011.1"/>
</dbReference>
<dbReference type="InterPro" id="IPR001992">
    <property type="entry name" value="T2SS_GspF/T4SS_PilC_CS"/>
</dbReference>
<feature type="domain" description="Type II secretion system protein GspF" evidence="11">
    <location>
        <begin position="66"/>
        <end position="189"/>
    </location>
</feature>
<evidence type="ECO:0000256" key="4">
    <source>
        <dbReference type="ARBA" id="ARBA00022475"/>
    </source>
</evidence>
<keyword evidence="5" id="KW-0997">Cell inner membrane</keyword>
<feature type="domain" description="Type II secretion system protein GspF" evidence="11">
    <location>
        <begin position="269"/>
        <end position="391"/>
    </location>
</feature>
<reference evidence="12 13" key="1">
    <citation type="submission" date="2016-11" db="EMBL/GenBank/DDBJ databases">
        <authorList>
            <person name="Jaros S."/>
            <person name="Januszkiewicz K."/>
            <person name="Wedrychowicz H."/>
        </authorList>
    </citation>
    <scope>NUCLEOTIDE SEQUENCE [LARGE SCALE GENOMIC DNA]</scope>
    <source>
        <strain evidence="12 13">DSM 19022</strain>
    </source>
</reference>
<comment type="similarity">
    <text evidence="2 9">Belongs to the GSP F family.</text>
</comment>
<keyword evidence="8 10" id="KW-0472">Membrane</keyword>
<sequence>MQYKYRAVADDGSIIEGIHEACNEYEVAKMLKSNHYMPIKIEETYNSSTNRNISFKKIKKKDLSVFCRQFYTMLNAGIPILKCLDILEKQCENKLLKKAIEEVYVNVQKGMTLSEAMKFNEKVFPNILINMTEAGEISGNLDIIMERMAFHYEKEIKIENKIKGAMIYPIILAIVTVVVVVFLLITVIPTFISMFENSGIDLPTPTRLLLNISNSITCFWYIYFISLIGIMLGINYCSKTDNGSMFFDILKIKIPYIKDICLKVATSRFTRTLSTLLASGIPFMQSIDIVSKVIGNKYISRKLEEIKEDMQKGISLSIAIKNIAIFPPMIDSMIKVGEESGSLYNALSKSADFYDEEIEAALQKMTEMIQPIMVIIMSLIVGFVVIAIAMPMFEMVNIIRV</sequence>
<dbReference type="FunFam" id="1.20.81.30:FF:000001">
    <property type="entry name" value="Type II secretion system protein F"/>
    <property type="match status" value="2"/>
</dbReference>
<evidence type="ECO:0000256" key="1">
    <source>
        <dbReference type="ARBA" id="ARBA00004429"/>
    </source>
</evidence>
<dbReference type="GO" id="GO:0005886">
    <property type="term" value="C:plasma membrane"/>
    <property type="evidence" value="ECO:0007669"/>
    <property type="project" value="UniProtKB-SubCell"/>
</dbReference>
<dbReference type="EMBL" id="FQZS01000011">
    <property type="protein sequence ID" value="SHI92235.1"/>
    <property type="molecule type" value="Genomic_DNA"/>
</dbReference>
<feature type="transmembrane region" description="Helical" evidence="10">
    <location>
        <begin position="212"/>
        <end position="237"/>
    </location>
</feature>
<feature type="transmembrane region" description="Helical" evidence="10">
    <location>
        <begin position="167"/>
        <end position="192"/>
    </location>
</feature>
<keyword evidence="13" id="KW-1185">Reference proteome</keyword>
<dbReference type="Pfam" id="PF00482">
    <property type="entry name" value="T2SSF"/>
    <property type="match status" value="2"/>
</dbReference>
<keyword evidence="4" id="KW-1003">Cell membrane</keyword>
<feature type="transmembrane region" description="Helical" evidence="10">
    <location>
        <begin position="372"/>
        <end position="393"/>
    </location>
</feature>